<proteinExistence type="predicted"/>
<feature type="transmembrane region" description="Helical" evidence="3">
    <location>
        <begin position="224"/>
        <end position="243"/>
    </location>
</feature>
<dbReference type="InterPro" id="IPR052755">
    <property type="entry name" value="Lysozyme_Inhibitor_LprI"/>
</dbReference>
<protein>
    <submittedName>
        <fullName evidence="5">DUF4236 domain-containing protein</fullName>
    </submittedName>
</protein>
<accession>A0ABU9PQL5</accession>
<keyword evidence="3" id="KW-0812">Transmembrane</keyword>
<organism evidence="5 6">
    <name type="scientific">Collimonas rhizosphaerae</name>
    <dbReference type="NCBI Taxonomy" id="3126357"/>
    <lineage>
        <taxon>Bacteria</taxon>
        <taxon>Pseudomonadati</taxon>
        <taxon>Pseudomonadota</taxon>
        <taxon>Betaproteobacteria</taxon>
        <taxon>Burkholderiales</taxon>
        <taxon>Oxalobacteraceae</taxon>
        <taxon>Collimonas</taxon>
    </lineage>
</organism>
<dbReference type="EMBL" id="JBANDC010000002">
    <property type="protein sequence ID" value="MEM4986294.1"/>
    <property type="molecule type" value="Genomic_DNA"/>
</dbReference>
<keyword evidence="3" id="KW-0472">Membrane</keyword>
<evidence type="ECO:0000313" key="5">
    <source>
        <dbReference type="EMBL" id="MEM4986294.1"/>
    </source>
</evidence>
<evidence type="ECO:0000256" key="2">
    <source>
        <dbReference type="SAM" id="MobiDB-lite"/>
    </source>
</evidence>
<keyword evidence="1" id="KW-0175">Coiled coil</keyword>
<name>A0ABU9PQL5_9BURK</name>
<keyword evidence="6" id="KW-1185">Reference proteome</keyword>
<sequence>MKMGWSFRRSIKIAPGVRINLSKSGVSTSIGGKGFTYNTRGRLTTSIPGTGIRHTQNLNVRRTATPNRSAVAASKRIDSAGTAQLSKREQASRDFVAQVQDRTTKVLRQYFITYGVYVVAKDLAEAVALEDHQEFLGSLTREFEVTTKAIKLAIDIGSISLAEKEKAMLALYEIERKCEDHQGDRSELEDAATSLRNKVRAWPALPSFVGPFLVSLLGCLLLSIGNFTFGSILIVGSAAYGIFKLKSFEKKKALVLDEIVEADAKFDSLVTCEISPRPTVLNPKDSAQVSALMLAGITMVLALIAVVYYSQSSERSALISSENSNPVDNSVQSDAVPALPNSASPSKSSLPTLQASFDCTKARSNVERMICGDRELAADDLELASIFSKAKAAATNRTAFKERARKAWNYREKNCHDRDCVVRWYVDQKAALLQIVETGNVETN</sequence>
<gene>
    <name evidence="5" type="ORF">V8G57_02725</name>
</gene>
<dbReference type="RefSeq" id="WP_342828117.1">
    <property type="nucleotide sequence ID" value="NZ_JBANDC010000002.1"/>
</dbReference>
<comment type="caution">
    <text evidence="5">The sequence shown here is derived from an EMBL/GenBank/DDBJ whole genome shotgun (WGS) entry which is preliminary data.</text>
</comment>
<keyword evidence="3" id="KW-1133">Transmembrane helix</keyword>
<evidence type="ECO:0000313" key="6">
    <source>
        <dbReference type="Proteomes" id="UP001495910"/>
    </source>
</evidence>
<dbReference type="InterPro" id="IPR025330">
    <property type="entry name" value="DUF4236"/>
</dbReference>
<dbReference type="Proteomes" id="UP001495910">
    <property type="component" value="Unassembled WGS sequence"/>
</dbReference>
<feature type="compositionally biased region" description="Polar residues" evidence="2">
    <location>
        <begin position="320"/>
        <end position="333"/>
    </location>
</feature>
<feature type="domain" description="DUF4236" evidence="4">
    <location>
        <begin position="5"/>
        <end position="53"/>
    </location>
</feature>
<evidence type="ECO:0000256" key="3">
    <source>
        <dbReference type="SAM" id="Phobius"/>
    </source>
</evidence>
<feature type="transmembrane region" description="Helical" evidence="3">
    <location>
        <begin position="291"/>
        <end position="310"/>
    </location>
</feature>
<evidence type="ECO:0000259" key="4">
    <source>
        <dbReference type="Pfam" id="PF14020"/>
    </source>
</evidence>
<evidence type="ECO:0000256" key="1">
    <source>
        <dbReference type="SAM" id="Coils"/>
    </source>
</evidence>
<feature type="compositionally biased region" description="Polar residues" evidence="2">
    <location>
        <begin position="341"/>
        <end position="350"/>
    </location>
</feature>
<reference evidence="5 6" key="1">
    <citation type="submission" date="2024-02" db="EMBL/GenBank/DDBJ databases">
        <title>Draft genome sequence of Collimonas sp. strain H4R21, an effective mineral-weathering bacterial strain isolated from the beech rhizosphere.</title>
        <authorList>
            <person name="Morin E."/>
            <person name="Uroz S."/>
            <person name="Leveau J.H.J."/>
            <person name="Kumar R."/>
            <person name="Rey M.W."/>
            <person name="Pham J."/>
        </authorList>
    </citation>
    <scope>NUCLEOTIDE SEQUENCE [LARGE SCALE GENOMIC DNA]</scope>
    <source>
        <strain evidence="5 6">H4R21</strain>
    </source>
</reference>
<dbReference type="PANTHER" id="PTHR37549:SF1">
    <property type="entry name" value="LIPOPROTEIN LPRI"/>
    <property type="match status" value="1"/>
</dbReference>
<feature type="region of interest" description="Disordered" evidence="2">
    <location>
        <begin position="320"/>
        <end position="350"/>
    </location>
</feature>
<feature type="coiled-coil region" evidence="1">
    <location>
        <begin position="171"/>
        <end position="198"/>
    </location>
</feature>
<dbReference type="PANTHER" id="PTHR37549">
    <property type="entry name" value="LIPOPROTEIN LPRI"/>
    <property type="match status" value="1"/>
</dbReference>
<dbReference type="Pfam" id="PF14020">
    <property type="entry name" value="DUF4236"/>
    <property type="match status" value="1"/>
</dbReference>